<evidence type="ECO:0008006" key="3">
    <source>
        <dbReference type="Google" id="ProtNLM"/>
    </source>
</evidence>
<name>A0A263CV91_9PSEU</name>
<gene>
    <name evidence="1" type="ORF">CFN78_28155</name>
</gene>
<protein>
    <recommendedName>
        <fullName evidence="3">CopG family transcriptional regulator</fullName>
    </recommendedName>
</protein>
<comment type="caution">
    <text evidence="1">The sequence shown here is derived from an EMBL/GenBank/DDBJ whole genome shotgun (WGS) entry which is preliminary data.</text>
</comment>
<evidence type="ECO:0000313" key="1">
    <source>
        <dbReference type="EMBL" id="OZM69899.1"/>
    </source>
</evidence>
<dbReference type="AlphaFoldDB" id="A0A263CV91"/>
<dbReference type="Proteomes" id="UP000242444">
    <property type="component" value="Unassembled WGS sequence"/>
</dbReference>
<keyword evidence="2" id="KW-1185">Reference proteome</keyword>
<dbReference type="RefSeq" id="WP_094866359.1">
    <property type="nucleotide sequence ID" value="NZ_NKYE01000032.1"/>
</dbReference>
<sequence>MRFKLERNLYEAADGIAAHEGVPVGHVLARLIAQALGEAVPDYCQPQGARSEQLALDQERAA</sequence>
<evidence type="ECO:0000313" key="2">
    <source>
        <dbReference type="Proteomes" id="UP000242444"/>
    </source>
</evidence>
<dbReference type="EMBL" id="NKYE01000032">
    <property type="protein sequence ID" value="OZM69899.1"/>
    <property type="molecule type" value="Genomic_DNA"/>
</dbReference>
<accession>A0A263CV91</accession>
<dbReference type="InParanoid" id="A0A263CV91"/>
<proteinExistence type="predicted"/>
<organism evidence="1 2">
    <name type="scientific">Amycolatopsis antarctica</name>
    <dbReference type="NCBI Taxonomy" id="1854586"/>
    <lineage>
        <taxon>Bacteria</taxon>
        <taxon>Bacillati</taxon>
        <taxon>Actinomycetota</taxon>
        <taxon>Actinomycetes</taxon>
        <taxon>Pseudonocardiales</taxon>
        <taxon>Pseudonocardiaceae</taxon>
        <taxon>Amycolatopsis</taxon>
    </lineage>
</organism>
<reference evidence="1 2" key="1">
    <citation type="submission" date="2017-07" db="EMBL/GenBank/DDBJ databases">
        <title>Amycolatopsis antarcticus sp. nov., isolated from the surface of an Antarcticus brown macroalga.</title>
        <authorList>
            <person name="Wang J."/>
            <person name="Leiva S."/>
            <person name="Huang J."/>
            <person name="Huang Y."/>
        </authorList>
    </citation>
    <scope>NUCLEOTIDE SEQUENCE [LARGE SCALE GENOMIC DNA]</scope>
    <source>
        <strain evidence="1 2">AU-G6</strain>
    </source>
</reference>